<sequence>MQLTKQAIRASCCNAEGARLSTMHPEAIDASGLETSPQRKARSGWTGPGTKHARNGHFLTSTARKTSRPHPSRNGSWQGDDARRSWRRREVAARHIPDGHDCDSDGDDNRIPFDVHALRPLLADDTIIFMDHDLEQAKNTKGGARCNSYGITVKHVVRWWRYPAIDGCFSAVSCFVIELLVSCVSLLSVLYPGVVSLCSCSSGCSMAQRL</sequence>
<proteinExistence type="predicted"/>
<evidence type="ECO:0000313" key="2">
    <source>
        <dbReference type="EMBL" id="RCV05236.1"/>
    </source>
</evidence>
<organism evidence="2">
    <name type="scientific">Setaria italica</name>
    <name type="common">Foxtail millet</name>
    <name type="synonym">Panicum italicum</name>
    <dbReference type="NCBI Taxonomy" id="4555"/>
    <lineage>
        <taxon>Eukaryota</taxon>
        <taxon>Viridiplantae</taxon>
        <taxon>Streptophyta</taxon>
        <taxon>Embryophyta</taxon>
        <taxon>Tracheophyta</taxon>
        <taxon>Spermatophyta</taxon>
        <taxon>Magnoliopsida</taxon>
        <taxon>Liliopsida</taxon>
        <taxon>Poales</taxon>
        <taxon>Poaceae</taxon>
        <taxon>PACMAD clade</taxon>
        <taxon>Panicoideae</taxon>
        <taxon>Panicodae</taxon>
        <taxon>Paniceae</taxon>
        <taxon>Cenchrinae</taxon>
        <taxon>Setaria</taxon>
    </lineage>
</organism>
<reference evidence="2" key="1">
    <citation type="journal article" date="2012" name="Nat. Biotechnol.">
        <title>Reference genome sequence of the model plant Setaria.</title>
        <authorList>
            <person name="Bennetzen J.L."/>
            <person name="Schmutz J."/>
            <person name="Wang H."/>
            <person name="Percifield R."/>
            <person name="Hawkins J."/>
            <person name="Pontaroli A.C."/>
            <person name="Estep M."/>
            <person name="Feng L."/>
            <person name="Vaughn J.N."/>
            <person name="Grimwood J."/>
            <person name="Jenkins J."/>
            <person name="Barry K."/>
            <person name="Lindquist E."/>
            <person name="Hellsten U."/>
            <person name="Deshpande S."/>
            <person name="Wang X."/>
            <person name="Wu X."/>
            <person name="Mitros T."/>
            <person name="Triplett J."/>
            <person name="Yang X."/>
            <person name="Ye C.Y."/>
            <person name="Mauro-Herrera M."/>
            <person name="Wang L."/>
            <person name="Li P."/>
            <person name="Sharma M."/>
            <person name="Sharma R."/>
            <person name="Ronald P.C."/>
            <person name="Panaud O."/>
            <person name="Kellogg E.A."/>
            <person name="Brutnell T.P."/>
            <person name="Doust A.N."/>
            <person name="Tuskan G.A."/>
            <person name="Rokhsar D."/>
            <person name="Devos K.M."/>
        </authorList>
    </citation>
    <scope>NUCLEOTIDE SEQUENCE [LARGE SCALE GENOMIC DNA]</scope>
    <source>
        <strain evidence="2">Yugu1</strain>
    </source>
</reference>
<reference evidence="2" key="2">
    <citation type="submission" date="2015-07" db="EMBL/GenBank/DDBJ databases">
        <authorList>
            <person name="Noorani M."/>
        </authorList>
    </citation>
    <scope>NUCLEOTIDE SEQUENCE</scope>
    <source>
        <strain evidence="2">Yugu1</strain>
    </source>
</reference>
<gene>
    <name evidence="2" type="ORF">SETIT_1G066800v2</name>
</gene>
<evidence type="ECO:0000256" key="1">
    <source>
        <dbReference type="SAM" id="MobiDB-lite"/>
    </source>
</evidence>
<dbReference type="AlphaFoldDB" id="A0A368PHK1"/>
<feature type="region of interest" description="Disordered" evidence="1">
    <location>
        <begin position="29"/>
        <end position="84"/>
    </location>
</feature>
<protein>
    <submittedName>
        <fullName evidence="2">Uncharacterized protein</fullName>
    </submittedName>
</protein>
<name>A0A368PHK1_SETIT</name>
<dbReference type="EMBL" id="CM003528">
    <property type="protein sequence ID" value="RCV05236.1"/>
    <property type="molecule type" value="Genomic_DNA"/>
</dbReference>
<accession>A0A368PHK1</accession>